<reference evidence="1" key="1">
    <citation type="submission" date="2021-03" db="EMBL/GenBank/DDBJ databases">
        <title>Antimicrobial resistance genes in bacteria isolated from Japanese honey, and their potential for conferring macrolide and lincosamide resistance in the American foulbrood pathogen Paenibacillus larvae.</title>
        <authorList>
            <person name="Okamoto M."/>
            <person name="Kumagai M."/>
            <person name="Kanamori H."/>
            <person name="Takamatsu D."/>
        </authorList>
    </citation>
    <scope>NUCLEOTIDE SEQUENCE</scope>
    <source>
        <strain evidence="1">J41TS4</strain>
    </source>
</reference>
<comment type="caution">
    <text evidence="1">The sequence shown here is derived from an EMBL/GenBank/DDBJ whole genome shotgun (WGS) entry which is preliminary data.</text>
</comment>
<sequence>MSAFLGFGDYDWLNYCPNEDKRSSYRSFSIMLHLGHGKKAISIKKDVQKVVFPGRSCSRSGFDIES</sequence>
<dbReference type="AlphaFoldDB" id="A0A920CPA6"/>
<proteinExistence type="predicted"/>
<dbReference type="Proteomes" id="UP000678895">
    <property type="component" value="Unassembled WGS sequence"/>
</dbReference>
<name>A0A920CPA6_9BACL</name>
<evidence type="ECO:0000313" key="2">
    <source>
        <dbReference type="Proteomes" id="UP000678895"/>
    </source>
</evidence>
<keyword evidence="2" id="KW-1185">Reference proteome</keyword>
<dbReference type="EMBL" id="BORS01000014">
    <property type="protein sequence ID" value="GIO44022.1"/>
    <property type="molecule type" value="Genomic_DNA"/>
</dbReference>
<evidence type="ECO:0000313" key="1">
    <source>
        <dbReference type="EMBL" id="GIO44022.1"/>
    </source>
</evidence>
<gene>
    <name evidence="1" type="ORF">J41TS4_37800</name>
</gene>
<protein>
    <submittedName>
        <fullName evidence="1">Uncharacterized protein</fullName>
    </submittedName>
</protein>
<accession>A0A920CPA6</accession>
<organism evidence="1 2">
    <name type="scientific">Paenibacillus apis</name>
    <dbReference type="NCBI Taxonomy" id="1792174"/>
    <lineage>
        <taxon>Bacteria</taxon>
        <taxon>Bacillati</taxon>
        <taxon>Bacillota</taxon>
        <taxon>Bacilli</taxon>
        <taxon>Bacillales</taxon>
        <taxon>Paenibacillaceae</taxon>
        <taxon>Paenibacillus</taxon>
    </lineage>
</organism>